<evidence type="ECO:0000313" key="3">
    <source>
        <dbReference type="Proteomes" id="UP000234653"/>
    </source>
</evidence>
<protein>
    <recommendedName>
        <fullName evidence="1">Apiosidase-like catalytic domain-containing protein</fullName>
    </recommendedName>
</protein>
<dbReference type="InterPro" id="IPR025277">
    <property type="entry name" value="Apiosidase-like_cat_dom"/>
</dbReference>
<dbReference type="InterPro" id="IPR017853">
    <property type="entry name" value="GH"/>
</dbReference>
<dbReference type="AlphaFoldDB" id="A0A2K9HJB5"/>
<evidence type="ECO:0000313" key="2">
    <source>
        <dbReference type="EMBL" id="AUI71856.1"/>
    </source>
</evidence>
<evidence type="ECO:0000259" key="1">
    <source>
        <dbReference type="Pfam" id="PF13204"/>
    </source>
</evidence>
<dbReference type="Gene3D" id="3.20.20.80">
    <property type="entry name" value="Glycosidases"/>
    <property type="match status" value="1"/>
</dbReference>
<accession>A0A2K9HJB5</accession>
<sequence>MMLSIKNQQIYKNGKPFFYYADTCWSAFTNISNDDWKYYLNYRKQQGFNTIQINILKQWDASGDDLNIYPFPITTNEDGSYSFDYSTLNTNYFDRAEKMLIEMQKRDLVPVLVLMWANYVPGTWASHIAKNNLFPYEAIEKYVTYVTKRFKKFNPIYFVSGDTDFPSEETTKYYRKVFEVAKQNDSNALYSFHIKGRFEQLPDEFKNKIDFFSYQSGHNFEGQSTAYKIPIHQRILGFNKPIINTEPCYEQISYSRNMYGRYSARDVRKASWSSVLSGANAGITYGAHGIWSWHHTGATFGIVEGEGFDAPFDWHDAIHFNGANDIAFLKNIILREFPNGCSPTNILINNEESIRSAFNKTRNKLIIYVPTNTKINLKDFNFDETNSKVKVIDLLNHNNKSLNWFKPKTLDMSNVQADSVIILSKE</sequence>
<dbReference type="SUPFAM" id="SSF51445">
    <property type="entry name" value="(Trans)glycosidases"/>
    <property type="match status" value="1"/>
</dbReference>
<dbReference type="KEGG" id="lali:LA20249_06560"/>
<feature type="domain" description="Apiosidase-like catalytic" evidence="1">
    <location>
        <begin position="11"/>
        <end position="334"/>
    </location>
</feature>
<keyword evidence="3" id="KW-1185">Reference proteome</keyword>
<proteinExistence type="predicted"/>
<dbReference type="EMBL" id="CP018867">
    <property type="protein sequence ID" value="AUI71856.1"/>
    <property type="molecule type" value="Genomic_DNA"/>
</dbReference>
<dbReference type="PANTHER" id="PTHR37836">
    <property type="entry name" value="LMO1036 PROTEIN"/>
    <property type="match status" value="1"/>
</dbReference>
<dbReference type="STRING" id="1423720.FC67_GL000427"/>
<dbReference type="PANTHER" id="PTHR37836:SF3">
    <property type="entry name" value="ENDOGLUCANASE"/>
    <property type="match status" value="1"/>
</dbReference>
<gene>
    <name evidence="2" type="ORF">LA20249_06560</name>
</gene>
<reference evidence="2 3" key="1">
    <citation type="submission" date="2016-12" db="EMBL/GenBank/DDBJ databases">
        <title>The whole genome sequencing and assembly of Lactobacillus alimentarius DSM 20249T strain.</title>
        <authorList>
            <person name="Lee Y.-J."/>
            <person name="Yi H."/>
            <person name="Bahn Y.-S."/>
            <person name="Kim J.F."/>
            <person name="Lee D.-W."/>
        </authorList>
    </citation>
    <scope>NUCLEOTIDE SEQUENCE [LARGE SCALE GENOMIC DNA]</scope>
    <source>
        <strain evidence="2 3">DSM 20249</strain>
    </source>
</reference>
<dbReference type="OrthoDB" id="59486at2"/>
<dbReference type="Proteomes" id="UP000234653">
    <property type="component" value="Chromosome"/>
</dbReference>
<dbReference type="Pfam" id="PF13204">
    <property type="entry name" value="Apiosidase"/>
    <property type="match status" value="1"/>
</dbReference>
<name>A0A2K9HJB5_9LACO</name>
<organism evidence="2 3">
    <name type="scientific">Companilactobacillus alimentarius DSM 20249</name>
    <dbReference type="NCBI Taxonomy" id="1423720"/>
    <lineage>
        <taxon>Bacteria</taxon>
        <taxon>Bacillati</taxon>
        <taxon>Bacillota</taxon>
        <taxon>Bacilli</taxon>
        <taxon>Lactobacillales</taxon>
        <taxon>Lactobacillaceae</taxon>
        <taxon>Companilactobacillus</taxon>
    </lineage>
</organism>